<dbReference type="InterPro" id="IPR008271">
    <property type="entry name" value="Ser/Thr_kinase_AS"/>
</dbReference>
<proteinExistence type="predicted"/>
<evidence type="ECO:0000256" key="1">
    <source>
        <dbReference type="ARBA" id="ARBA00012513"/>
    </source>
</evidence>
<comment type="catalytic activity">
    <reaction evidence="8">
        <text>L-seryl-[protein] + ATP = O-phospho-L-seryl-[protein] + ADP + H(+)</text>
        <dbReference type="Rhea" id="RHEA:17989"/>
        <dbReference type="Rhea" id="RHEA-COMP:9863"/>
        <dbReference type="Rhea" id="RHEA-COMP:11604"/>
        <dbReference type="ChEBI" id="CHEBI:15378"/>
        <dbReference type="ChEBI" id="CHEBI:29999"/>
        <dbReference type="ChEBI" id="CHEBI:30616"/>
        <dbReference type="ChEBI" id="CHEBI:83421"/>
        <dbReference type="ChEBI" id="CHEBI:456216"/>
        <dbReference type="EC" id="2.7.11.1"/>
    </reaction>
</comment>
<feature type="domain" description="Protein kinase" evidence="9">
    <location>
        <begin position="1"/>
        <end position="161"/>
    </location>
</feature>
<dbReference type="InterPro" id="IPR011009">
    <property type="entry name" value="Kinase-like_dom_sf"/>
</dbReference>
<keyword evidence="4" id="KW-0547">Nucleotide-binding</keyword>
<name>A0A2W4U926_9CYAN</name>
<reference evidence="10 11" key="2">
    <citation type="submission" date="2018-06" db="EMBL/GenBank/DDBJ databases">
        <title>Metagenomic assembly of (sub)arctic Cyanobacteria and their associated microbiome from non-axenic cultures.</title>
        <authorList>
            <person name="Baurain D."/>
        </authorList>
    </citation>
    <scope>NUCLEOTIDE SEQUENCE [LARGE SCALE GENOMIC DNA]</scope>
    <source>
        <strain evidence="10">ULC129bin1</strain>
    </source>
</reference>
<evidence type="ECO:0000259" key="9">
    <source>
        <dbReference type="PROSITE" id="PS50011"/>
    </source>
</evidence>
<dbReference type="SUPFAM" id="SSF56112">
    <property type="entry name" value="Protein kinase-like (PK-like)"/>
    <property type="match status" value="1"/>
</dbReference>
<evidence type="ECO:0000256" key="5">
    <source>
        <dbReference type="ARBA" id="ARBA00022777"/>
    </source>
</evidence>
<dbReference type="AlphaFoldDB" id="A0A2W4U926"/>
<evidence type="ECO:0000313" key="11">
    <source>
        <dbReference type="Proteomes" id="UP000249354"/>
    </source>
</evidence>
<dbReference type="EC" id="2.7.11.1" evidence="1"/>
<comment type="catalytic activity">
    <reaction evidence="7">
        <text>L-threonyl-[protein] + ATP = O-phospho-L-threonyl-[protein] + ADP + H(+)</text>
        <dbReference type="Rhea" id="RHEA:46608"/>
        <dbReference type="Rhea" id="RHEA-COMP:11060"/>
        <dbReference type="Rhea" id="RHEA-COMP:11605"/>
        <dbReference type="ChEBI" id="CHEBI:15378"/>
        <dbReference type="ChEBI" id="CHEBI:30013"/>
        <dbReference type="ChEBI" id="CHEBI:30616"/>
        <dbReference type="ChEBI" id="CHEBI:61977"/>
        <dbReference type="ChEBI" id="CHEBI:456216"/>
        <dbReference type="EC" id="2.7.11.1"/>
    </reaction>
</comment>
<dbReference type="InterPro" id="IPR000719">
    <property type="entry name" value="Prot_kinase_dom"/>
</dbReference>
<dbReference type="PROSITE" id="PS50011">
    <property type="entry name" value="PROTEIN_KINASE_DOM"/>
    <property type="match status" value="1"/>
</dbReference>
<keyword evidence="6" id="KW-0067">ATP-binding</keyword>
<dbReference type="PANTHER" id="PTHR24363">
    <property type="entry name" value="SERINE/THREONINE PROTEIN KINASE"/>
    <property type="match status" value="1"/>
</dbReference>
<sequence>MFLHSRDPVVIHRDVKPSNILLADRTGHSCGEIHLIDFGAIQTGVSLLEWTVTVAGTFGYGAPEQFRGEAVPASDVYGIGMTLIHLITGANPVRLPIRNGQVIFESNHLSDRFSKWIKSATHSEVHKRFESAAVALAAIAQNNVTLTRISSDRPLPIHSKIVFSKNSQVLSCAVPGLGFPSLDT</sequence>
<dbReference type="EMBL" id="QBMC01000071">
    <property type="protein sequence ID" value="PZO17112.1"/>
    <property type="molecule type" value="Genomic_DNA"/>
</dbReference>
<reference evidence="11" key="1">
    <citation type="submission" date="2018-04" db="EMBL/GenBank/DDBJ databases">
        <authorList>
            <person name="Cornet L."/>
        </authorList>
    </citation>
    <scope>NUCLEOTIDE SEQUENCE [LARGE SCALE GENOMIC DNA]</scope>
</reference>
<evidence type="ECO:0000256" key="6">
    <source>
        <dbReference type="ARBA" id="ARBA00022840"/>
    </source>
</evidence>
<accession>A0A2W4U926</accession>
<dbReference type="Gene3D" id="1.10.510.10">
    <property type="entry name" value="Transferase(Phosphotransferase) domain 1"/>
    <property type="match status" value="1"/>
</dbReference>
<evidence type="ECO:0000256" key="2">
    <source>
        <dbReference type="ARBA" id="ARBA00022527"/>
    </source>
</evidence>
<keyword evidence="5" id="KW-0418">Kinase</keyword>
<evidence type="ECO:0000313" key="10">
    <source>
        <dbReference type="EMBL" id="PZO17112.1"/>
    </source>
</evidence>
<evidence type="ECO:0000256" key="4">
    <source>
        <dbReference type="ARBA" id="ARBA00022741"/>
    </source>
</evidence>
<dbReference type="Proteomes" id="UP000249354">
    <property type="component" value="Unassembled WGS sequence"/>
</dbReference>
<dbReference type="PROSITE" id="PS00108">
    <property type="entry name" value="PROTEIN_KINASE_ST"/>
    <property type="match status" value="1"/>
</dbReference>
<comment type="caution">
    <text evidence="10">The sequence shown here is derived from an EMBL/GenBank/DDBJ whole genome shotgun (WGS) entry which is preliminary data.</text>
</comment>
<dbReference type="Pfam" id="PF00069">
    <property type="entry name" value="Pkinase"/>
    <property type="match status" value="1"/>
</dbReference>
<organism evidence="10 11">
    <name type="scientific">Leptolyngbya foveolarum</name>
    <dbReference type="NCBI Taxonomy" id="47253"/>
    <lineage>
        <taxon>Bacteria</taxon>
        <taxon>Bacillati</taxon>
        <taxon>Cyanobacteriota</taxon>
        <taxon>Cyanophyceae</taxon>
        <taxon>Leptolyngbyales</taxon>
        <taxon>Leptolyngbyaceae</taxon>
        <taxon>Leptolyngbya group</taxon>
        <taxon>Leptolyngbya</taxon>
    </lineage>
</organism>
<evidence type="ECO:0000256" key="7">
    <source>
        <dbReference type="ARBA" id="ARBA00047899"/>
    </source>
</evidence>
<dbReference type="GO" id="GO:0004674">
    <property type="term" value="F:protein serine/threonine kinase activity"/>
    <property type="evidence" value="ECO:0007669"/>
    <property type="project" value="UniProtKB-KW"/>
</dbReference>
<keyword evidence="3" id="KW-0808">Transferase</keyword>
<dbReference type="GO" id="GO:0005524">
    <property type="term" value="F:ATP binding"/>
    <property type="evidence" value="ECO:0007669"/>
    <property type="project" value="UniProtKB-KW"/>
</dbReference>
<evidence type="ECO:0000256" key="3">
    <source>
        <dbReference type="ARBA" id="ARBA00022679"/>
    </source>
</evidence>
<keyword evidence="2" id="KW-0723">Serine/threonine-protein kinase</keyword>
<gene>
    <name evidence="10" type="ORF">DCF25_11600</name>
</gene>
<evidence type="ECO:0000256" key="8">
    <source>
        <dbReference type="ARBA" id="ARBA00048679"/>
    </source>
</evidence>
<protein>
    <recommendedName>
        <fullName evidence="1">non-specific serine/threonine protein kinase</fullName>
        <ecNumber evidence="1">2.7.11.1</ecNumber>
    </recommendedName>
</protein>
<dbReference type="PANTHER" id="PTHR24363:SF0">
    <property type="entry name" value="SERINE_THREONINE KINASE LIKE DOMAIN CONTAINING 1"/>
    <property type="match status" value="1"/>
</dbReference>